<keyword evidence="2" id="KW-1185">Reference proteome</keyword>
<sequence length="207" mass="22940">MALPLAYDSALKKVSLDERASFSENKALSLEISQLNTLAKELLNTNSDVPPPPAPDFFTKNLSMMVKKMHESGVNSMRTSKFPEAAKQFTVALGLATARPKFESFQMTIPETLLCILGRCDANLKNENYMDAYLDAEILATLGPNIPDNHFRKGMALKHLGQLQAAKTSFESALCFSPTHPNLVREINKELEDVKHLIAEENGEDDD</sequence>
<dbReference type="Proteomes" id="UP001165064">
    <property type="component" value="Unassembled WGS sequence"/>
</dbReference>
<evidence type="ECO:0000313" key="1">
    <source>
        <dbReference type="EMBL" id="GME95417.1"/>
    </source>
</evidence>
<gene>
    <name evidence="1" type="ORF">Amon02_000977700</name>
</gene>
<evidence type="ECO:0000313" key="2">
    <source>
        <dbReference type="Proteomes" id="UP001165064"/>
    </source>
</evidence>
<name>A0ACB5TU82_AMBMO</name>
<organism evidence="1 2">
    <name type="scientific">Ambrosiozyma monospora</name>
    <name type="common">Yeast</name>
    <name type="synonym">Endomycopsis monosporus</name>
    <dbReference type="NCBI Taxonomy" id="43982"/>
    <lineage>
        <taxon>Eukaryota</taxon>
        <taxon>Fungi</taxon>
        <taxon>Dikarya</taxon>
        <taxon>Ascomycota</taxon>
        <taxon>Saccharomycotina</taxon>
        <taxon>Pichiomycetes</taxon>
        <taxon>Pichiales</taxon>
        <taxon>Pichiaceae</taxon>
        <taxon>Ambrosiozyma</taxon>
    </lineage>
</organism>
<protein>
    <submittedName>
        <fullName evidence="1">Unnamed protein product</fullName>
    </submittedName>
</protein>
<accession>A0ACB5TU82</accession>
<comment type="caution">
    <text evidence="1">The sequence shown here is derived from an EMBL/GenBank/DDBJ whole genome shotgun (WGS) entry which is preliminary data.</text>
</comment>
<reference evidence="1" key="1">
    <citation type="submission" date="2023-04" db="EMBL/GenBank/DDBJ databases">
        <title>Ambrosiozyma monospora NBRC 10751.</title>
        <authorList>
            <person name="Ichikawa N."/>
            <person name="Sato H."/>
            <person name="Tonouchi N."/>
        </authorList>
    </citation>
    <scope>NUCLEOTIDE SEQUENCE</scope>
    <source>
        <strain evidence="1">NBRC 10751</strain>
    </source>
</reference>
<proteinExistence type="predicted"/>
<dbReference type="EMBL" id="BSXS01009385">
    <property type="protein sequence ID" value="GME95417.1"/>
    <property type="molecule type" value="Genomic_DNA"/>
</dbReference>